<keyword evidence="4" id="KW-0325">Glycoprotein</keyword>
<dbReference type="InterPro" id="IPR023415">
    <property type="entry name" value="LDLR_class-A_CS"/>
</dbReference>
<evidence type="ECO:0000313" key="7">
    <source>
        <dbReference type="Proteomes" id="UP000762676"/>
    </source>
</evidence>
<feature type="disulfide bond" evidence="5">
    <location>
        <begin position="29"/>
        <end position="41"/>
    </location>
</feature>
<dbReference type="Proteomes" id="UP000762676">
    <property type="component" value="Unassembled WGS sequence"/>
</dbReference>
<keyword evidence="1" id="KW-0732">Signal</keyword>
<dbReference type="InterPro" id="IPR036055">
    <property type="entry name" value="LDL_receptor-like_sf"/>
</dbReference>
<dbReference type="PROSITE" id="PS50068">
    <property type="entry name" value="LDLRA_2"/>
    <property type="match status" value="1"/>
</dbReference>
<evidence type="ECO:0000256" key="1">
    <source>
        <dbReference type="ARBA" id="ARBA00022729"/>
    </source>
</evidence>
<gene>
    <name evidence="6" type="ORF">ElyMa_004795500</name>
</gene>
<keyword evidence="7" id="KW-1185">Reference proteome</keyword>
<organism evidence="6 7">
    <name type="scientific">Elysia marginata</name>
    <dbReference type="NCBI Taxonomy" id="1093978"/>
    <lineage>
        <taxon>Eukaryota</taxon>
        <taxon>Metazoa</taxon>
        <taxon>Spiralia</taxon>
        <taxon>Lophotrochozoa</taxon>
        <taxon>Mollusca</taxon>
        <taxon>Gastropoda</taxon>
        <taxon>Heterobranchia</taxon>
        <taxon>Euthyneura</taxon>
        <taxon>Panpulmonata</taxon>
        <taxon>Sacoglossa</taxon>
        <taxon>Placobranchoidea</taxon>
        <taxon>Plakobranchidae</taxon>
        <taxon>Elysia</taxon>
    </lineage>
</organism>
<name>A0AAV4IJP4_9GAST</name>
<evidence type="ECO:0000256" key="3">
    <source>
        <dbReference type="ARBA" id="ARBA00023157"/>
    </source>
</evidence>
<comment type="caution">
    <text evidence="6">The sequence shown here is derived from an EMBL/GenBank/DDBJ whole genome shotgun (WGS) entry which is preliminary data.</text>
</comment>
<feature type="disulfide bond" evidence="5">
    <location>
        <begin position="36"/>
        <end position="54"/>
    </location>
</feature>
<dbReference type="CDD" id="cd00112">
    <property type="entry name" value="LDLa"/>
    <property type="match status" value="1"/>
</dbReference>
<accession>A0AAV4IJP4</accession>
<dbReference type="AlphaFoldDB" id="A0AAV4IJP4"/>
<dbReference type="InterPro" id="IPR002172">
    <property type="entry name" value="LDrepeatLR_classA_rpt"/>
</dbReference>
<evidence type="ECO:0000256" key="5">
    <source>
        <dbReference type="PROSITE-ProRule" id="PRU00124"/>
    </source>
</evidence>
<sequence length="220" mass="25661">MELGLHVDNIYKFHLEPRVFVNCQMRETCPLDQFRCDNGECIPGMKACDYLEDCSDGSDEHQCRLEIIEYPKQRGYRDHYLSCEARGGAEFHETIHWFLQRPGQYHLVNITHHLEQQQQQGQHSDHMATRMIFFSKMIERATEDLAPEDGVYVRYRLDGSLLKLRRLQAHTKTQERLIRDLLFADDAAIVAHTEQALQRITSCFAETSSLFGLEVSLKKT</sequence>
<keyword evidence="3 5" id="KW-1015">Disulfide bond</keyword>
<dbReference type="FunFam" id="4.10.400.10:FF:000034">
    <property type="entry name" value="Low-density lipoprotein receptor-related protein 2"/>
    <property type="match status" value="1"/>
</dbReference>
<dbReference type="SMART" id="SM00192">
    <property type="entry name" value="LDLa"/>
    <property type="match status" value="1"/>
</dbReference>
<evidence type="ECO:0000313" key="6">
    <source>
        <dbReference type="EMBL" id="GFS09928.1"/>
    </source>
</evidence>
<reference evidence="6 7" key="1">
    <citation type="journal article" date="2021" name="Elife">
        <title>Chloroplast acquisition without the gene transfer in kleptoplastic sea slugs, Plakobranchus ocellatus.</title>
        <authorList>
            <person name="Maeda T."/>
            <person name="Takahashi S."/>
            <person name="Yoshida T."/>
            <person name="Shimamura S."/>
            <person name="Takaki Y."/>
            <person name="Nagai Y."/>
            <person name="Toyoda A."/>
            <person name="Suzuki Y."/>
            <person name="Arimoto A."/>
            <person name="Ishii H."/>
            <person name="Satoh N."/>
            <person name="Nishiyama T."/>
            <person name="Hasebe M."/>
            <person name="Maruyama T."/>
            <person name="Minagawa J."/>
            <person name="Obokata J."/>
            <person name="Shigenobu S."/>
        </authorList>
    </citation>
    <scope>NUCLEOTIDE SEQUENCE [LARGE SCALE GENOMIC DNA]</scope>
</reference>
<keyword evidence="2" id="KW-0677">Repeat</keyword>
<proteinExistence type="predicted"/>
<protein>
    <submittedName>
        <fullName evidence="6">Low-density lipoprotein receptor-related protein</fullName>
    </submittedName>
</protein>
<dbReference type="Gene3D" id="4.10.400.10">
    <property type="entry name" value="Low-density Lipoprotein Receptor"/>
    <property type="match status" value="1"/>
</dbReference>
<dbReference type="EMBL" id="BMAT01009616">
    <property type="protein sequence ID" value="GFS09928.1"/>
    <property type="molecule type" value="Genomic_DNA"/>
</dbReference>
<evidence type="ECO:0000256" key="2">
    <source>
        <dbReference type="ARBA" id="ARBA00022737"/>
    </source>
</evidence>
<dbReference type="Pfam" id="PF00057">
    <property type="entry name" value="Ldl_recept_a"/>
    <property type="match status" value="1"/>
</dbReference>
<feature type="disulfide bond" evidence="5">
    <location>
        <begin position="48"/>
        <end position="63"/>
    </location>
</feature>
<dbReference type="PROSITE" id="PS01209">
    <property type="entry name" value="LDLRA_1"/>
    <property type="match status" value="1"/>
</dbReference>
<keyword evidence="6" id="KW-0675">Receptor</keyword>
<keyword evidence="6" id="KW-0449">Lipoprotein</keyword>
<evidence type="ECO:0000256" key="4">
    <source>
        <dbReference type="ARBA" id="ARBA00023180"/>
    </source>
</evidence>
<dbReference type="SUPFAM" id="SSF57424">
    <property type="entry name" value="LDL receptor-like module"/>
    <property type="match status" value="1"/>
</dbReference>